<accession>A0ABS2A619</accession>
<evidence type="ECO:0000256" key="3">
    <source>
        <dbReference type="RuleBase" id="RU004514"/>
    </source>
</evidence>
<dbReference type="InterPro" id="IPR001608">
    <property type="entry name" value="Ala_racemase_N"/>
</dbReference>
<evidence type="ECO:0000313" key="6">
    <source>
        <dbReference type="Proteomes" id="UP000632138"/>
    </source>
</evidence>
<dbReference type="InterPro" id="IPR029066">
    <property type="entry name" value="PLP-binding_barrel"/>
</dbReference>
<dbReference type="RefSeq" id="WP_203375188.1">
    <property type="nucleotide sequence ID" value="NZ_JAENHP010000002.1"/>
</dbReference>
<organism evidence="5 6">
    <name type="scientific">Paractinoplanes ovalisporus</name>
    <dbReference type="NCBI Taxonomy" id="2810368"/>
    <lineage>
        <taxon>Bacteria</taxon>
        <taxon>Bacillati</taxon>
        <taxon>Actinomycetota</taxon>
        <taxon>Actinomycetes</taxon>
        <taxon>Micromonosporales</taxon>
        <taxon>Micromonosporaceae</taxon>
        <taxon>Paractinoplanes</taxon>
    </lineage>
</organism>
<dbReference type="PANTHER" id="PTHR10146">
    <property type="entry name" value="PROLINE SYNTHETASE CO-TRANSCRIBED BACTERIAL HOMOLOG PROTEIN"/>
    <property type="match status" value="1"/>
</dbReference>
<dbReference type="Gene3D" id="3.20.20.10">
    <property type="entry name" value="Alanine racemase"/>
    <property type="match status" value="1"/>
</dbReference>
<feature type="domain" description="Alanine racemase N-terminal" evidence="4">
    <location>
        <begin position="34"/>
        <end position="231"/>
    </location>
</feature>
<proteinExistence type="inferred from homology"/>
<comment type="similarity">
    <text evidence="2 3">Belongs to the pyridoxal phosphate-binding protein YggS/PROSC family.</text>
</comment>
<dbReference type="CDD" id="cd00635">
    <property type="entry name" value="PLPDE_III_YBL036c_like"/>
    <property type="match status" value="1"/>
</dbReference>
<dbReference type="NCBIfam" id="TIGR00044">
    <property type="entry name" value="YggS family pyridoxal phosphate-dependent enzyme"/>
    <property type="match status" value="1"/>
</dbReference>
<keyword evidence="1 2" id="KW-0663">Pyridoxal phosphate</keyword>
<dbReference type="PANTHER" id="PTHR10146:SF14">
    <property type="entry name" value="PYRIDOXAL PHOSPHATE HOMEOSTASIS PROTEIN"/>
    <property type="match status" value="1"/>
</dbReference>
<protein>
    <recommendedName>
        <fullName evidence="2">Pyridoxal phosphate homeostasis protein</fullName>
        <shortName evidence="2">PLP homeostasis protein</shortName>
    </recommendedName>
</protein>
<dbReference type="Pfam" id="PF01168">
    <property type="entry name" value="Ala_racemase_N"/>
    <property type="match status" value="1"/>
</dbReference>
<reference evidence="5 6" key="1">
    <citation type="submission" date="2021-01" db="EMBL/GenBank/DDBJ databases">
        <title>Actinoplanes sp. nov. LDG1-06 isolated from lichen.</title>
        <authorList>
            <person name="Saeng-In P."/>
            <person name="Phongsopitanun W."/>
            <person name="Kanchanasin P."/>
            <person name="Yuki M."/>
            <person name="Kudo T."/>
            <person name="Ohkuma M."/>
            <person name="Tanasupawat S."/>
        </authorList>
    </citation>
    <scope>NUCLEOTIDE SEQUENCE [LARGE SCALE GENOMIC DNA]</scope>
    <source>
        <strain evidence="5 6">LDG1-06</strain>
    </source>
</reference>
<feature type="modified residue" description="N6-(pyridoxal phosphate)lysine" evidence="2">
    <location>
        <position position="42"/>
    </location>
</feature>
<dbReference type="PROSITE" id="PS01211">
    <property type="entry name" value="UPF0001"/>
    <property type="match status" value="1"/>
</dbReference>
<gene>
    <name evidence="5" type="ORF">JIG36_06820</name>
</gene>
<dbReference type="SUPFAM" id="SSF51419">
    <property type="entry name" value="PLP-binding barrel"/>
    <property type="match status" value="1"/>
</dbReference>
<dbReference type="InterPro" id="IPR011078">
    <property type="entry name" value="PyrdxlP_homeostasis"/>
</dbReference>
<comment type="caution">
    <text evidence="5">The sequence shown here is derived from an EMBL/GenBank/DDBJ whole genome shotgun (WGS) entry which is preliminary data.</text>
</comment>
<sequence>MTDQERRAQLAAALAEVNGRIGRACAAAGRPADEVTLVAVTKTYPASDVILLAGLGVTDVGENRDQDAAPKAEEARAAGATPRWHFIGQLQRNKVRSVVRYADVVESVDSVRLAEALARAAADRPEPLDVLVQVSIDGAAGRGGAAGDELWRVSDSVADANALRLGGVMAVAPMDWDPDRAFSALHALSERLVKTHSGATVISAGMSGDLEAAVRHGATHVRIGTSLLGMRNPLR</sequence>
<evidence type="ECO:0000259" key="4">
    <source>
        <dbReference type="Pfam" id="PF01168"/>
    </source>
</evidence>
<dbReference type="EMBL" id="JAENHP010000002">
    <property type="protein sequence ID" value="MBM2615273.1"/>
    <property type="molecule type" value="Genomic_DNA"/>
</dbReference>
<dbReference type="Proteomes" id="UP000632138">
    <property type="component" value="Unassembled WGS sequence"/>
</dbReference>
<dbReference type="PIRSF" id="PIRSF004848">
    <property type="entry name" value="YBL036c_PLPDEIII"/>
    <property type="match status" value="1"/>
</dbReference>
<dbReference type="HAMAP" id="MF_02087">
    <property type="entry name" value="PLP_homeostasis"/>
    <property type="match status" value="1"/>
</dbReference>
<evidence type="ECO:0000256" key="1">
    <source>
        <dbReference type="ARBA" id="ARBA00022898"/>
    </source>
</evidence>
<evidence type="ECO:0000313" key="5">
    <source>
        <dbReference type="EMBL" id="MBM2615273.1"/>
    </source>
</evidence>
<evidence type="ECO:0000256" key="2">
    <source>
        <dbReference type="HAMAP-Rule" id="MF_02087"/>
    </source>
</evidence>
<comment type="function">
    <text evidence="2">Pyridoxal 5'-phosphate (PLP)-binding protein, which is involved in PLP homeostasis.</text>
</comment>
<keyword evidence="6" id="KW-1185">Reference proteome</keyword>
<name>A0ABS2A619_9ACTN</name>